<protein>
    <recommendedName>
        <fullName evidence="1">Aspartyl/asparaginy/proline hydroxylase domain-containing protein</fullName>
    </recommendedName>
</protein>
<dbReference type="InterPro" id="IPR027443">
    <property type="entry name" value="IPNS-like_sf"/>
</dbReference>
<dbReference type="Gene3D" id="2.60.120.330">
    <property type="entry name" value="B-lactam Antibiotic, Isopenicillin N Synthase, Chain"/>
    <property type="match status" value="1"/>
</dbReference>
<gene>
    <name evidence="2" type="ORF">FKV24_002515</name>
</gene>
<dbReference type="Pfam" id="PF05118">
    <property type="entry name" value="Asp_Arg_Hydrox"/>
    <property type="match status" value="1"/>
</dbReference>
<proteinExistence type="predicted"/>
<dbReference type="AlphaFoldDB" id="A0A508B7G5"/>
<dbReference type="SUPFAM" id="SSF51197">
    <property type="entry name" value="Clavaminate synthase-like"/>
    <property type="match status" value="1"/>
</dbReference>
<name>A0A508B7G5_9GAMM</name>
<dbReference type="Proteomes" id="UP000320431">
    <property type="component" value="Unassembled WGS sequence"/>
</dbReference>
<evidence type="ECO:0000259" key="1">
    <source>
        <dbReference type="Pfam" id="PF05118"/>
    </source>
</evidence>
<evidence type="ECO:0000313" key="3">
    <source>
        <dbReference type="Proteomes" id="UP000320431"/>
    </source>
</evidence>
<dbReference type="InterPro" id="IPR007803">
    <property type="entry name" value="Asp/Arg/Pro-Hydrxlase"/>
</dbReference>
<accession>A0A508B7G5</accession>
<sequence length="329" mass="35753">MKLQVPFIQLPLCFDAAALADEVEALGEAPWRPHPQGFPGNSMLPLVAADGDPANEAFSGTMRPTPALRACGYLGRVIASLGATVGRSRLMRLAGNAEVTRHVDQGYYWAERVRVHVPIVTQPTVRFECGEAAINMAAGECWIFDTWRQHRVLNDATGSRIHLVVDTVGGDGFWELVSRGRAPGHPSPAQWQPRRLGVDADVAAEIACEQHNVPRVMSPWELNALFAILFADSAAGPALAQVQQITLRFIRAWRGLWARFGDSEPGLDAYRARLQQYLEEVRGPAQAVRMANHLDWFGAMTMMIGRVAVAASEPVGAGAGAQRAMGDNA</sequence>
<dbReference type="EMBL" id="VICD02000028">
    <property type="protein sequence ID" value="KAB8198340.1"/>
    <property type="molecule type" value="Genomic_DNA"/>
</dbReference>
<feature type="domain" description="Aspartyl/asparaginy/proline hydroxylase" evidence="1">
    <location>
        <begin position="69"/>
        <end position="167"/>
    </location>
</feature>
<comment type="caution">
    <text evidence="2">The sequence shown here is derived from an EMBL/GenBank/DDBJ whole genome shotgun (WGS) entry which is preliminary data.</text>
</comment>
<dbReference type="RefSeq" id="WP_141481086.1">
    <property type="nucleotide sequence ID" value="NZ_VICD02000028.1"/>
</dbReference>
<reference evidence="2 3" key="1">
    <citation type="submission" date="2019-10" db="EMBL/GenBank/DDBJ databases">
        <title>Lysobacter alkalisoli sp. nov., isolated from saline-alkaline soil.</title>
        <authorList>
            <person name="Sun J.-Q."/>
        </authorList>
    </citation>
    <scope>NUCLEOTIDE SEQUENCE [LARGE SCALE GENOMIC DNA]</scope>
    <source>
        <strain evidence="2 3">KCTC 42381</strain>
    </source>
</reference>
<evidence type="ECO:0000313" key="2">
    <source>
        <dbReference type="EMBL" id="KAB8198340.1"/>
    </source>
</evidence>
<organism evidence="2 3">
    <name type="scientific">Marilutibacter maris</name>
    <dbReference type="NCBI Taxonomy" id="1605891"/>
    <lineage>
        <taxon>Bacteria</taxon>
        <taxon>Pseudomonadati</taxon>
        <taxon>Pseudomonadota</taxon>
        <taxon>Gammaproteobacteria</taxon>
        <taxon>Lysobacterales</taxon>
        <taxon>Lysobacteraceae</taxon>
        <taxon>Marilutibacter</taxon>
    </lineage>
</organism>